<evidence type="ECO:0000313" key="2">
    <source>
        <dbReference type="Proteomes" id="UP000018817"/>
    </source>
</evidence>
<organism evidence="1 2">
    <name type="scientific">Phytophthora nicotianae (strain INRA-310)</name>
    <name type="common">Phytophthora parasitica</name>
    <dbReference type="NCBI Taxonomy" id="761204"/>
    <lineage>
        <taxon>Eukaryota</taxon>
        <taxon>Sar</taxon>
        <taxon>Stramenopiles</taxon>
        <taxon>Oomycota</taxon>
        <taxon>Peronosporomycetes</taxon>
        <taxon>Peronosporales</taxon>
        <taxon>Peronosporaceae</taxon>
        <taxon>Phytophthora</taxon>
    </lineage>
</organism>
<sequence length="123" mass="14138">MSITTRHELLLSLRRLRSRFFRSKLSMSFNNCFTFNRMARCRSRYRCWLIRHRSSRFAGVLELVDSFTKTVCVFVGARLVLGSRHLVVGVLVIFRSPDAPVTLGLDQLTRLQSKTGDLVSGGW</sequence>
<reference evidence="2" key="1">
    <citation type="submission" date="2011-12" db="EMBL/GenBank/DDBJ databases">
        <authorList>
            <consortium name="The Broad Institute Genome Sequencing Platform"/>
            <person name="Russ C."/>
            <person name="Tyler B."/>
            <person name="Panabieres F."/>
            <person name="Shan W."/>
            <person name="Tripathy S."/>
            <person name="Grunwald N."/>
            <person name="Machado M."/>
            <person name="Young S.K."/>
            <person name="Zeng Q."/>
            <person name="Gargeya S."/>
            <person name="Fitzgerald M."/>
            <person name="Haas B."/>
            <person name="Abouelleil A."/>
            <person name="Alvarado L."/>
            <person name="Arachchi H.M."/>
            <person name="Berlin A."/>
            <person name="Chapman S.B."/>
            <person name="Gearin G."/>
            <person name="Goldberg J."/>
            <person name="Griggs A."/>
            <person name="Gujja S."/>
            <person name="Hansen M."/>
            <person name="Heiman D."/>
            <person name="Howarth C."/>
            <person name="Larimer J."/>
            <person name="Lui A."/>
            <person name="MacDonald P.J.P."/>
            <person name="McCowen C."/>
            <person name="Montmayeur A."/>
            <person name="Murphy C."/>
            <person name="Neiman D."/>
            <person name="Pearson M."/>
            <person name="Priest M."/>
            <person name="Roberts A."/>
            <person name="Saif S."/>
            <person name="Shea T."/>
            <person name="Sisk P."/>
            <person name="Stolte C."/>
            <person name="Sykes S."/>
            <person name="Wortman J."/>
            <person name="Nusbaum C."/>
            <person name="Birren B."/>
        </authorList>
    </citation>
    <scope>NUCLEOTIDE SEQUENCE [LARGE SCALE GENOMIC DNA]</scope>
    <source>
        <strain evidence="2">INRA-310</strain>
    </source>
</reference>
<evidence type="ECO:0000313" key="1">
    <source>
        <dbReference type="EMBL" id="ETM99956.1"/>
    </source>
</evidence>
<protein>
    <submittedName>
        <fullName evidence="1">Uncharacterized protein</fullName>
    </submittedName>
</protein>
<dbReference type="RefSeq" id="XP_008914771.1">
    <property type="nucleotide sequence ID" value="XM_008916523.1"/>
</dbReference>
<gene>
    <name evidence="1" type="ORF">PPTG_24351</name>
</gene>
<proteinExistence type="predicted"/>
<name>W2PGF4_PHYN3</name>
<reference evidence="1 2" key="2">
    <citation type="submission" date="2013-11" db="EMBL/GenBank/DDBJ databases">
        <title>The Genome Sequence of Phytophthora parasitica INRA-310.</title>
        <authorList>
            <consortium name="The Broad Institute Genomics Platform"/>
            <person name="Russ C."/>
            <person name="Tyler B."/>
            <person name="Panabieres F."/>
            <person name="Shan W."/>
            <person name="Tripathy S."/>
            <person name="Grunwald N."/>
            <person name="Machado M."/>
            <person name="Johnson C.S."/>
            <person name="Arredondo F."/>
            <person name="Hong C."/>
            <person name="Coffey M."/>
            <person name="Young S.K."/>
            <person name="Zeng Q."/>
            <person name="Gargeya S."/>
            <person name="Fitzgerald M."/>
            <person name="Abouelleil A."/>
            <person name="Alvarado L."/>
            <person name="Chapman S.B."/>
            <person name="Gainer-Dewar J."/>
            <person name="Goldberg J."/>
            <person name="Griggs A."/>
            <person name="Gujja S."/>
            <person name="Hansen M."/>
            <person name="Howarth C."/>
            <person name="Imamovic A."/>
            <person name="Ireland A."/>
            <person name="Larimer J."/>
            <person name="McCowan C."/>
            <person name="Murphy C."/>
            <person name="Pearson M."/>
            <person name="Poon T.W."/>
            <person name="Priest M."/>
            <person name="Roberts A."/>
            <person name="Saif S."/>
            <person name="Shea T."/>
            <person name="Sykes S."/>
            <person name="Wortman J."/>
            <person name="Nusbaum C."/>
            <person name="Birren B."/>
        </authorList>
    </citation>
    <scope>NUCLEOTIDE SEQUENCE [LARGE SCALE GENOMIC DNA]</scope>
    <source>
        <strain evidence="1 2">INRA-310</strain>
    </source>
</reference>
<dbReference type="EMBL" id="KI669645">
    <property type="protein sequence ID" value="ETM99956.1"/>
    <property type="molecule type" value="Genomic_DNA"/>
</dbReference>
<dbReference type="AlphaFoldDB" id="W2PGF4"/>
<accession>W2PGF4</accession>
<dbReference type="GeneID" id="20192950"/>
<dbReference type="VEuPathDB" id="FungiDB:PPTG_24351"/>
<dbReference type="Proteomes" id="UP000018817">
    <property type="component" value="Unassembled WGS sequence"/>
</dbReference>